<dbReference type="PANTHER" id="PTHR32343:SF9">
    <property type="entry name" value="RRM-CONTAINING PROTEIN-RELATED"/>
    <property type="match status" value="1"/>
</dbReference>
<sequence length="275" mass="29827">MQQLGKTVRVGNVSDLATKREIREFFSFSGAIEHIEIRREQDESRTAYVTFKDTKAIEIALLLSGATIVDQIVTITLAENYVPKSEVQEFRIVVDDDISTSGGNNTLFAEDKFTSSSHARVNSRVYVSKAQDVMSSVLAKGSAIGHDAMTKAKAFDDKHRLTATASATVSSFDQRVGLSEKLTVGISVVNQKVKSVDEKLQVSDKTMAALIAAERKINDTGSAVKSSRYVTAGAAWLNGAFNRVAKAGQAASTKTREKWNSTFSNMTAKDSAMVV</sequence>
<dbReference type="InterPro" id="IPR012677">
    <property type="entry name" value="Nucleotide-bd_a/b_plait_sf"/>
</dbReference>
<evidence type="ECO:0000259" key="2">
    <source>
        <dbReference type="PROSITE" id="PS50102"/>
    </source>
</evidence>
<dbReference type="InterPro" id="IPR000504">
    <property type="entry name" value="RRM_dom"/>
</dbReference>
<keyword evidence="4" id="KW-1185">Reference proteome</keyword>
<proteinExistence type="predicted"/>
<gene>
    <name evidence="3" type="ORF">CEURO_LOCUS1803</name>
</gene>
<name>A0A9P0YJQ3_CUSEU</name>
<dbReference type="Gene3D" id="3.30.70.330">
    <property type="match status" value="1"/>
</dbReference>
<reference evidence="3" key="1">
    <citation type="submission" date="2022-07" db="EMBL/GenBank/DDBJ databases">
        <authorList>
            <person name="Macas J."/>
            <person name="Novak P."/>
            <person name="Neumann P."/>
        </authorList>
    </citation>
    <scope>NUCLEOTIDE SEQUENCE</scope>
</reference>
<evidence type="ECO:0000313" key="4">
    <source>
        <dbReference type="Proteomes" id="UP001152484"/>
    </source>
</evidence>
<feature type="domain" description="RRM" evidence="2">
    <location>
        <begin position="6"/>
        <end position="80"/>
    </location>
</feature>
<dbReference type="SUPFAM" id="SSF54928">
    <property type="entry name" value="RNA-binding domain, RBD"/>
    <property type="match status" value="1"/>
</dbReference>
<keyword evidence="1" id="KW-0694">RNA-binding</keyword>
<dbReference type="Proteomes" id="UP001152484">
    <property type="component" value="Unassembled WGS sequence"/>
</dbReference>
<accession>A0A9P0YJQ3</accession>
<organism evidence="3 4">
    <name type="scientific">Cuscuta europaea</name>
    <name type="common">European dodder</name>
    <dbReference type="NCBI Taxonomy" id="41803"/>
    <lineage>
        <taxon>Eukaryota</taxon>
        <taxon>Viridiplantae</taxon>
        <taxon>Streptophyta</taxon>
        <taxon>Embryophyta</taxon>
        <taxon>Tracheophyta</taxon>
        <taxon>Spermatophyta</taxon>
        <taxon>Magnoliopsida</taxon>
        <taxon>eudicotyledons</taxon>
        <taxon>Gunneridae</taxon>
        <taxon>Pentapetalae</taxon>
        <taxon>asterids</taxon>
        <taxon>lamiids</taxon>
        <taxon>Solanales</taxon>
        <taxon>Convolvulaceae</taxon>
        <taxon>Cuscuteae</taxon>
        <taxon>Cuscuta</taxon>
        <taxon>Cuscuta subgen. Cuscuta</taxon>
    </lineage>
</organism>
<dbReference type="AlphaFoldDB" id="A0A9P0YJQ3"/>
<dbReference type="GO" id="GO:0003723">
    <property type="term" value="F:RNA binding"/>
    <property type="evidence" value="ECO:0007669"/>
    <property type="project" value="UniProtKB-UniRule"/>
</dbReference>
<dbReference type="PROSITE" id="PS50102">
    <property type="entry name" value="RRM"/>
    <property type="match status" value="1"/>
</dbReference>
<dbReference type="Pfam" id="PF00076">
    <property type="entry name" value="RRM_1"/>
    <property type="match status" value="1"/>
</dbReference>
<dbReference type="OrthoDB" id="7763451at2759"/>
<comment type="caution">
    <text evidence="3">The sequence shown here is derived from an EMBL/GenBank/DDBJ whole genome shotgun (WGS) entry which is preliminary data.</text>
</comment>
<dbReference type="EMBL" id="CAMAPE010000004">
    <property type="protein sequence ID" value="CAH9061807.1"/>
    <property type="molecule type" value="Genomic_DNA"/>
</dbReference>
<dbReference type="PANTHER" id="PTHR32343">
    <property type="entry name" value="SERINE/ARGININE-RICH SPLICING FACTOR"/>
    <property type="match status" value="1"/>
</dbReference>
<dbReference type="InterPro" id="IPR035979">
    <property type="entry name" value="RBD_domain_sf"/>
</dbReference>
<protein>
    <recommendedName>
        <fullName evidence="2">RRM domain-containing protein</fullName>
    </recommendedName>
</protein>
<dbReference type="SMART" id="SM00360">
    <property type="entry name" value="RRM"/>
    <property type="match status" value="1"/>
</dbReference>
<evidence type="ECO:0000313" key="3">
    <source>
        <dbReference type="EMBL" id="CAH9061807.1"/>
    </source>
</evidence>
<evidence type="ECO:0000256" key="1">
    <source>
        <dbReference type="PROSITE-ProRule" id="PRU00176"/>
    </source>
</evidence>